<reference evidence="15" key="1">
    <citation type="submission" date="2025-08" db="UniProtKB">
        <authorList>
            <consortium name="RefSeq"/>
        </authorList>
    </citation>
    <scope>IDENTIFICATION</scope>
    <source>
        <tissue evidence="15">Whole organism</tissue>
    </source>
</reference>
<dbReference type="Proteomes" id="UP000694843">
    <property type="component" value="Unplaced"/>
</dbReference>
<evidence type="ECO:0000256" key="10">
    <source>
        <dbReference type="RuleBase" id="RU004070"/>
    </source>
</evidence>
<dbReference type="FunFam" id="3.30.1640.10:FF:000001">
    <property type="entry name" value="DNA helicase"/>
    <property type="match status" value="1"/>
</dbReference>
<comment type="function">
    <text evidence="11">Acts as component of the MCM2-7 complex (MCM complex) which is the replicative helicase essential for 'once per cell cycle' DNA replication initiation and elongation in eukaryotic cells. The active ATPase sites in the MCM2-7 ring are formed through the interaction surfaces of two neighboring subunits such that a critical structure of a conserved arginine finger motif is provided in trans relative to the ATP-binding site of the Walker A box of the adjacent subunit. The six ATPase active sites, however, are likely to contribute differentially to the complex helicase activity.</text>
</comment>
<dbReference type="InterPro" id="IPR012340">
    <property type="entry name" value="NA-bd_OB-fold"/>
</dbReference>
<dbReference type="PRINTS" id="PR01660">
    <property type="entry name" value="MCMPROTEIN4"/>
</dbReference>
<dbReference type="Pfam" id="PF17207">
    <property type="entry name" value="MCM_OB"/>
    <property type="match status" value="1"/>
</dbReference>
<dbReference type="GeneID" id="108682903"/>
<proteinExistence type="inferred from homology"/>
<keyword evidence="6 11" id="KW-0347">Helicase</keyword>
<dbReference type="PANTHER" id="PTHR11630">
    <property type="entry name" value="DNA REPLICATION LICENSING FACTOR MCM FAMILY MEMBER"/>
    <property type="match status" value="1"/>
</dbReference>
<dbReference type="InterPro" id="IPR031327">
    <property type="entry name" value="MCM"/>
</dbReference>
<keyword evidence="8 10" id="KW-0238">DNA-binding</keyword>
<feature type="compositionally biased region" description="Low complexity" evidence="12">
    <location>
        <begin position="39"/>
        <end position="51"/>
    </location>
</feature>
<evidence type="ECO:0000256" key="5">
    <source>
        <dbReference type="ARBA" id="ARBA00022801"/>
    </source>
</evidence>
<comment type="similarity">
    <text evidence="2 10">Belongs to the MCM family.</text>
</comment>
<dbReference type="Pfam" id="PF14551">
    <property type="entry name" value="MCM_N"/>
    <property type="match status" value="1"/>
</dbReference>
<evidence type="ECO:0000256" key="1">
    <source>
        <dbReference type="ARBA" id="ARBA00004123"/>
    </source>
</evidence>
<feature type="compositionally biased region" description="Polar residues" evidence="12">
    <location>
        <begin position="129"/>
        <end position="141"/>
    </location>
</feature>
<evidence type="ECO:0000256" key="6">
    <source>
        <dbReference type="ARBA" id="ARBA00022806"/>
    </source>
</evidence>
<dbReference type="CTD" id="103997"/>
<dbReference type="Gene3D" id="3.40.50.300">
    <property type="entry name" value="P-loop containing nucleotide triphosphate hydrolases"/>
    <property type="match status" value="1"/>
</dbReference>
<evidence type="ECO:0000256" key="8">
    <source>
        <dbReference type="ARBA" id="ARBA00023125"/>
    </source>
</evidence>
<evidence type="ECO:0000256" key="7">
    <source>
        <dbReference type="ARBA" id="ARBA00022840"/>
    </source>
</evidence>
<protein>
    <recommendedName>
        <fullName evidence="11">DNA replication licensing factor MCM4</fullName>
        <ecNumber evidence="11">3.6.4.12</ecNumber>
    </recommendedName>
</protein>
<evidence type="ECO:0000256" key="12">
    <source>
        <dbReference type="SAM" id="MobiDB-lite"/>
    </source>
</evidence>
<dbReference type="GO" id="GO:0000727">
    <property type="term" value="P:double-strand break repair via break-induced replication"/>
    <property type="evidence" value="ECO:0007669"/>
    <property type="project" value="TreeGrafter"/>
</dbReference>
<evidence type="ECO:0000256" key="3">
    <source>
        <dbReference type="ARBA" id="ARBA00022705"/>
    </source>
</evidence>
<name>A0A8B7PQW7_HYAAZ</name>
<dbReference type="GO" id="GO:0016787">
    <property type="term" value="F:hydrolase activity"/>
    <property type="evidence" value="ECO:0007669"/>
    <property type="project" value="UniProtKB-KW"/>
</dbReference>
<dbReference type="PROSITE" id="PS50051">
    <property type="entry name" value="MCM_2"/>
    <property type="match status" value="1"/>
</dbReference>
<dbReference type="FunFam" id="2.20.28.10:FF:000003">
    <property type="entry name" value="DNA helicase"/>
    <property type="match status" value="1"/>
</dbReference>
<dbReference type="GO" id="GO:0005524">
    <property type="term" value="F:ATP binding"/>
    <property type="evidence" value="ECO:0007669"/>
    <property type="project" value="UniProtKB-UniRule"/>
</dbReference>
<dbReference type="InterPro" id="IPR018525">
    <property type="entry name" value="MCM_CS"/>
</dbReference>
<dbReference type="SUPFAM" id="SSF52540">
    <property type="entry name" value="P-loop containing nucleoside triphosphate hydrolases"/>
    <property type="match status" value="1"/>
</dbReference>
<dbReference type="SMART" id="SM00382">
    <property type="entry name" value="AAA"/>
    <property type="match status" value="1"/>
</dbReference>
<feature type="compositionally biased region" description="Low complexity" evidence="12">
    <location>
        <begin position="1"/>
        <end position="26"/>
    </location>
</feature>
<dbReference type="PRINTS" id="PR01657">
    <property type="entry name" value="MCMFAMILY"/>
</dbReference>
<dbReference type="FunFam" id="3.40.50.300:FF:000217">
    <property type="entry name" value="DNA helicase"/>
    <property type="match status" value="1"/>
</dbReference>
<dbReference type="GO" id="GO:0042555">
    <property type="term" value="C:MCM complex"/>
    <property type="evidence" value="ECO:0007669"/>
    <property type="project" value="UniProtKB-UniRule"/>
</dbReference>
<dbReference type="InterPro" id="IPR041562">
    <property type="entry name" value="MCM_lid"/>
</dbReference>
<dbReference type="OMA" id="AFFKCNV"/>
<evidence type="ECO:0000256" key="4">
    <source>
        <dbReference type="ARBA" id="ARBA00022741"/>
    </source>
</evidence>
<dbReference type="GO" id="GO:1902975">
    <property type="term" value="P:mitotic DNA replication initiation"/>
    <property type="evidence" value="ECO:0007669"/>
    <property type="project" value="TreeGrafter"/>
</dbReference>
<comment type="catalytic activity">
    <reaction evidence="11">
        <text>ATP + H2O = ADP + phosphate + H(+)</text>
        <dbReference type="Rhea" id="RHEA:13065"/>
        <dbReference type="ChEBI" id="CHEBI:15377"/>
        <dbReference type="ChEBI" id="CHEBI:15378"/>
        <dbReference type="ChEBI" id="CHEBI:30616"/>
        <dbReference type="ChEBI" id="CHEBI:43474"/>
        <dbReference type="ChEBI" id="CHEBI:456216"/>
        <dbReference type="EC" id="3.6.4.12"/>
    </reaction>
</comment>
<feature type="domain" description="MCM C-terminal AAA(+) ATPase" evidence="13">
    <location>
        <begin position="504"/>
        <end position="712"/>
    </location>
</feature>
<evidence type="ECO:0000313" key="15">
    <source>
        <dbReference type="RefSeq" id="XP_018027647.1"/>
    </source>
</evidence>
<sequence length="911" mass="101020">MSSPARSTRSTPSRRASSAVPPTSELAPPPSSSPRRRGMPSSPAVPPTSELAPPPSSSPRRRGKPSSPAVPPSSSPSRRTTRSKGSESSELLPLPPTSPSVGGDLLPPTSPAPQFARPLPGVSEADLSSPLNYGTPSSVGSMRTPRSGVRGTPIRPRPDIRTDRRVRQVAVGSEAASADGSATPGPVTPGSVAAPGTQHAEGPQLVIWGTDVVVSECRARFQELIRTFIVPADDLADDATPSHFSSTEPLYLQKLELNCRHLQLFDPDLYRQLICYPQEVIPTFDMAINEVFFERYPDTILEHQIQVRPYNADKTRNMRALNPEDIDQLITICGMVIRTSNIIPEMREAFFRCHVCAFTASVEIDRGRIAEPTLCTHCNTSHSFTMIHNRSHFSDKQMVKLQEAPDDMPAGQTPHNVQLFAHNDLVDKVQPGDRISVTGIYRAVPLRVNPRMRNVNAVYRTHIDVVHYRKMDDKRLRGSEDGDQVRLSPERLDLLKEVSRKPDVYERLARAIAPSIYENMDIKKGILLQLFGGTKKDFTNAGKGHFRSDINILLCGDPGTSKSQLLQYVYRLLPRSQYTSGKGSSAVGLTAYITKDPETRQLVLQTGALVLADNGICCIDEFDKMSDSTRSVLHEVMEQQTLSIAKAGIICQLNARTSILAAANPVESQWNKNKTIIENIELPHTLLSRFDLIFLILDPQDELFDRRLARHLVSLYYRDDGEDESEALDLTVLRDYLSYAREYVHPKLSEDAAQRLIAAYVDMRKVGSGRGQVTAYPRQLESLIRLAEAHAKVRLAHTVEVADVEEAWRLHREALKQSATDPLSGKIDVSILTTGQSAASRKRRVEVAQALRKLLQTKGKSGTHNMQKIYGELKEASDIMITREMYEDALRDLQDDDFLTCAGKSTIRVMA</sequence>
<keyword evidence="5 11" id="KW-0378">Hydrolase</keyword>
<dbReference type="CDD" id="cd17755">
    <property type="entry name" value="MCM4"/>
    <property type="match status" value="1"/>
</dbReference>
<accession>A0A8B7PQW7</accession>
<comment type="subcellular location">
    <subcellularLocation>
        <location evidence="1">Nucleus</location>
    </subcellularLocation>
</comment>
<organism evidence="14 15">
    <name type="scientific">Hyalella azteca</name>
    <name type="common">Amphipod</name>
    <dbReference type="NCBI Taxonomy" id="294128"/>
    <lineage>
        <taxon>Eukaryota</taxon>
        <taxon>Metazoa</taxon>
        <taxon>Ecdysozoa</taxon>
        <taxon>Arthropoda</taxon>
        <taxon>Crustacea</taxon>
        <taxon>Multicrustacea</taxon>
        <taxon>Malacostraca</taxon>
        <taxon>Eumalacostraca</taxon>
        <taxon>Peracarida</taxon>
        <taxon>Amphipoda</taxon>
        <taxon>Senticaudata</taxon>
        <taxon>Talitrida</taxon>
        <taxon>Talitroidea</taxon>
        <taxon>Hyalellidae</taxon>
        <taxon>Hyalella</taxon>
    </lineage>
</organism>
<keyword evidence="4 10" id="KW-0547">Nucleotide-binding</keyword>
<dbReference type="GO" id="GO:0006271">
    <property type="term" value="P:DNA strand elongation involved in DNA replication"/>
    <property type="evidence" value="ECO:0007669"/>
    <property type="project" value="TreeGrafter"/>
</dbReference>
<keyword evidence="3 11" id="KW-0235">DNA replication</keyword>
<dbReference type="SUPFAM" id="SSF50249">
    <property type="entry name" value="Nucleic acid-binding proteins"/>
    <property type="match status" value="1"/>
</dbReference>
<dbReference type="Pfam" id="PF00493">
    <property type="entry name" value="MCM"/>
    <property type="match status" value="1"/>
</dbReference>
<dbReference type="RefSeq" id="XP_018027647.1">
    <property type="nucleotide sequence ID" value="XM_018172158.2"/>
</dbReference>
<gene>
    <name evidence="15" type="primary">LOC108682903</name>
</gene>
<comment type="subunit">
    <text evidence="11">Component of the MCM2-7 complex.</text>
</comment>
<dbReference type="Gene3D" id="2.40.50.140">
    <property type="entry name" value="Nucleic acid-binding proteins"/>
    <property type="match status" value="1"/>
</dbReference>
<dbReference type="GO" id="GO:0003697">
    <property type="term" value="F:single-stranded DNA binding"/>
    <property type="evidence" value="ECO:0007669"/>
    <property type="project" value="TreeGrafter"/>
</dbReference>
<dbReference type="Gene3D" id="2.20.28.10">
    <property type="match status" value="1"/>
</dbReference>
<keyword evidence="7 10" id="KW-0067">ATP-binding</keyword>
<dbReference type="OrthoDB" id="10251574at2759"/>
<dbReference type="PROSITE" id="PS00847">
    <property type="entry name" value="MCM_1"/>
    <property type="match status" value="1"/>
</dbReference>
<dbReference type="GO" id="GO:0005634">
    <property type="term" value="C:nucleus"/>
    <property type="evidence" value="ECO:0007669"/>
    <property type="project" value="UniProtKB-SubCell"/>
</dbReference>
<dbReference type="Pfam" id="PF17855">
    <property type="entry name" value="MCM_lid"/>
    <property type="match status" value="1"/>
</dbReference>
<dbReference type="SMART" id="SM00350">
    <property type="entry name" value="MCM"/>
    <property type="match status" value="1"/>
</dbReference>
<dbReference type="InterPro" id="IPR027417">
    <property type="entry name" value="P-loop_NTPase"/>
</dbReference>
<dbReference type="PANTHER" id="PTHR11630:SF66">
    <property type="entry name" value="DNA REPLICATION LICENSING FACTOR MCM4"/>
    <property type="match status" value="1"/>
</dbReference>
<dbReference type="GO" id="GO:0017116">
    <property type="term" value="F:single-stranded DNA helicase activity"/>
    <property type="evidence" value="ECO:0007669"/>
    <property type="project" value="TreeGrafter"/>
</dbReference>
<dbReference type="AlphaFoldDB" id="A0A8B7PQW7"/>
<evidence type="ECO:0000313" key="14">
    <source>
        <dbReference type="Proteomes" id="UP000694843"/>
    </source>
</evidence>
<evidence type="ECO:0000256" key="11">
    <source>
        <dbReference type="RuleBase" id="RU368062"/>
    </source>
</evidence>
<dbReference type="EC" id="3.6.4.12" evidence="11"/>
<evidence type="ECO:0000256" key="9">
    <source>
        <dbReference type="ARBA" id="ARBA00023242"/>
    </source>
</evidence>
<evidence type="ECO:0000259" key="13">
    <source>
        <dbReference type="PROSITE" id="PS50051"/>
    </source>
</evidence>
<dbReference type="InterPro" id="IPR033762">
    <property type="entry name" value="MCM_OB"/>
</dbReference>
<dbReference type="InterPro" id="IPR008047">
    <property type="entry name" value="MCM_4"/>
</dbReference>
<keyword evidence="14" id="KW-1185">Reference proteome</keyword>
<evidence type="ECO:0000256" key="2">
    <source>
        <dbReference type="ARBA" id="ARBA00008010"/>
    </source>
</evidence>
<dbReference type="KEGG" id="hazt:108682903"/>
<dbReference type="InterPro" id="IPR001208">
    <property type="entry name" value="MCM_dom"/>
</dbReference>
<dbReference type="InterPro" id="IPR003593">
    <property type="entry name" value="AAA+_ATPase"/>
</dbReference>
<feature type="region of interest" description="Disordered" evidence="12">
    <location>
        <begin position="1"/>
        <end position="197"/>
    </location>
</feature>
<dbReference type="InterPro" id="IPR027925">
    <property type="entry name" value="MCM_N"/>
</dbReference>
<keyword evidence="9 11" id="KW-0539">Nucleus</keyword>
<feature type="compositionally biased region" description="Basic and acidic residues" evidence="12">
    <location>
        <begin position="156"/>
        <end position="166"/>
    </location>
</feature>
<dbReference type="Gene3D" id="3.30.1640.10">
    <property type="entry name" value="mini-chromosome maintenance (MCM) complex, chain A, domain 1"/>
    <property type="match status" value="1"/>
</dbReference>